<name>R9S1E9_AURAU</name>
<dbReference type="Pfam" id="PF00019">
    <property type="entry name" value="TGF_beta"/>
    <property type="match status" value="1"/>
</dbReference>
<comment type="subcellular location">
    <subcellularLocation>
        <location evidence="1">Secreted</location>
    </subcellularLocation>
</comment>
<dbReference type="SMART" id="SM00204">
    <property type="entry name" value="TGFB"/>
    <property type="match status" value="1"/>
</dbReference>
<dbReference type="InterPro" id="IPR015615">
    <property type="entry name" value="TGF-beta-rel"/>
</dbReference>
<reference evidence="11" key="1">
    <citation type="submission" date="2012-12" db="EMBL/GenBank/DDBJ databases">
        <title>Regulation of metamorphosis in Aurelia aurita and the evolution of complex life cycles.</title>
        <authorList>
            <person name="Wang W."/>
            <person name="Khalturin K."/>
        </authorList>
    </citation>
    <scope>NUCLEOTIDE SEQUENCE</scope>
    <source>
        <strain evidence="11">Roscoff</strain>
    </source>
</reference>
<keyword evidence="6" id="KW-1015">Disulfide bond</keyword>
<comment type="similarity">
    <text evidence="2 8">Belongs to the TGF-beta family.</text>
</comment>
<dbReference type="Gene3D" id="2.60.120.970">
    <property type="match status" value="1"/>
</dbReference>
<feature type="non-terminal residue" evidence="11">
    <location>
        <position position="423"/>
    </location>
</feature>
<evidence type="ECO:0000256" key="2">
    <source>
        <dbReference type="ARBA" id="ARBA00006656"/>
    </source>
</evidence>
<evidence type="ECO:0000256" key="4">
    <source>
        <dbReference type="ARBA" id="ARBA00022729"/>
    </source>
</evidence>
<evidence type="ECO:0000256" key="5">
    <source>
        <dbReference type="ARBA" id="ARBA00023030"/>
    </source>
</evidence>
<dbReference type="Gene3D" id="2.10.90.10">
    <property type="entry name" value="Cystine-knot cytokines"/>
    <property type="match status" value="1"/>
</dbReference>
<evidence type="ECO:0000256" key="6">
    <source>
        <dbReference type="ARBA" id="ARBA00023157"/>
    </source>
</evidence>
<dbReference type="SUPFAM" id="SSF57501">
    <property type="entry name" value="Cystine-knot cytokines"/>
    <property type="match status" value="1"/>
</dbReference>
<evidence type="ECO:0000256" key="9">
    <source>
        <dbReference type="SAM" id="SignalP"/>
    </source>
</evidence>
<dbReference type="FunFam" id="2.10.90.10:FF:000001">
    <property type="entry name" value="Bone morphogenetic protein 4"/>
    <property type="match status" value="1"/>
</dbReference>
<dbReference type="InterPro" id="IPR017948">
    <property type="entry name" value="TGFb_CS"/>
</dbReference>
<evidence type="ECO:0000313" key="11">
    <source>
        <dbReference type="EMBL" id="AGN03874.1"/>
    </source>
</evidence>
<dbReference type="PROSITE" id="PS51362">
    <property type="entry name" value="TGF_BETA_2"/>
    <property type="match status" value="1"/>
</dbReference>
<protein>
    <submittedName>
        <fullName evidence="11">Bone morphogenetic protein</fullName>
    </submittedName>
</protein>
<sequence>MADSFAFIVLALLALVLTAQCSPLLGDAPFVNRFKSTGPSDVDLDTKNTLQKEILDIFGVDHRPRPSMFYREAGKEISARKYMVDLYNSVTKNKLESENDDETDVIFSNTTTNDSNAVNADTVVSFVNHALIPRPNASDVDGAYYFDLATSVAYEDILASELRLFRKEQILSNRARQRYLKIKIYQIVIPRKIYQLVETQTISSDQTGWLVFNVSNLVKIWKQVSGSNNGLLVHCETEVGLKLSIKEAGIVDFKGPPDQIPFLVSYFKTPKTDDILVEQVQKNDDPHKRSRRKTRSVPSLLQRYLGRNGRKQELPGPSITGARFKRNNNDRCRLHGLYVSFTDLGWEDWIIAPEGYPAFYCHGDCPFPLGAHMNATNHAIVQTLVHLMSQATIPQPCCAPVQLTAITVLFLDDQSNVVLKKYQ</sequence>
<dbReference type="PROSITE" id="PS00250">
    <property type="entry name" value="TGF_BETA_1"/>
    <property type="match status" value="1"/>
</dbReference>
<dbReference type="CDD" id="cd13761">
    <property type="entry name" value="TGF_beta_BMP5_like"/>
    <property type="match status" value="1"/>
</dbReference>
<keyword evidence="3" id="KW-0964">Secreted</keyword>
<dbReference type="InterPro" id="IPR029034">
    <property type="entry name" value="Cystine-knot_cytokine"/>
</dbReference>
<feature type="chain" id="PRO_5004479718" evidence="9">
    <location>
        <begin position="22"/>
        <end position="423"/>
    </location>
</feature>
<feature type="domain" description="TGF-beta family profile" evidence="10">
    <location>
        <begin position="307"/>
        <end position="423"/>
    </location>
</feature>
<keyword evidence="5 8" id="KW-0339">Growth factor</keyword>
<dbReference type="InterPro" id="IPR001839">
    <property type="entry name" value="TGF-b_C"/>
</dbReference>
<dbReference type="GO" id="GO:0005615">
    <property type="term" value="C:extracellular space"/>
    <property type="evidence" value="ECO:0007669"/>
    <property type="project" value="TreeGrafter"/>
</dbReference>
<keyword evidence="7" id="KW-0325">Glycoprotein</keyword>
<dbReference type="EMBL" id="KC357674">
    <property type="protein sequence ID" value="AGN03874.1"/>
    <property type="molecule type" value="mRNA"/>
</dbReference>
<dbReference type="GO" id="GO:0008083">
    <property type="term" value="F:growth factor activity"/>
    <property type="evidence" value="ECO:0007669"/>
    <property type="project" value="UniProtKB-KW"/>
</dbReference>
<evidence type="ECO:0000256" key="1">
    <source>
        <dbReference type="ARBA" id="ARBA00004613"/>
    </source>
</evidence>
<keyword evidence="4 9" id="KW-0732">Signal</keyword>
<dbReference type="Pfam" id="PF00688">
    <property type="entry name" value="TGFb_propeptide"/>
    <property type="match status" value="1"/>
</dbReference>
<evidence type="ECO:0000256" key="3">
    <source>
        <dbReference type="ARBA" id="ARBA00022525"/>
    </source>
</evidence>
<evidence type="ECO:0000256" key="7">
    <source>
        <dbReference type="ARBA" id="ARBA00023180"/>
    </source>
</evidence>
<proteinExistence type="evidence at transcript level"/>
<accession>R9S1E9</accession>
<evidence type="ECO:0000259" key="10">
    <source>
        <dbReference type="PROSITE" id="PS51362"/>
    </source>
</evidence>
<feature type="signal peptide" evidence="9">
    <location>
        <begin position="1"/>
        <end position="21"/>
    </location>
</feature>
<dbReference type="PANTHER" id="PTHR11848:SF310">
    <property type="entry name" value="PROTEIN 60A-RELATED"/>
    <property type="match status" value="1"/>
</dbReference>
<dbReference type="PANTHER" id="PTHR11848">
    <property type="entry name" value="TGF-BETA FAMILY"/>
    <property type="match status" value="1"/>
</dbReference>
<dbReference type="AlphaFoldDB" id="R9S1E9"/>
<organism evidence="11">
    <name type="scientific">Aurelia aurita</name>
    <name type="common">Moon jellyfish</name>
    <name type="synonym">Medusa aurita</name>
    <dbReference type="NCBI Taxonomy" id="6145"/>
    <lineage>
        <taxon>Eukaryota</taxon>
        <taxon>Metazoa</taxon>
        <taxon>Cnidaria</taxon>
        <taxon>Scyphozoa</taxon>
        <taxon>Semaeostomeae</taxon>
        <taxon>Ulmaridae</taxon>
        <taxon>Aurelia</taxon>
    </lineage>
</organism>
<dbReference type="InterPro" id="IPR001111">
    <property type="entry name" value="TGF-b_propeptide"/>
</dbReference>
<dbReference type="GO" id="GO:0005125">
    <property type="term" value="F:cytokine activity"/>
    <property type="evidence" value="ECO:0007669"/>
    <property type="project" value="TreeGrafter"/>
</dbReference>
<evidence type="ECO:0000256" key="8">
    <source>
        <dbReference type="RuleBase" id="RU000354"/>
    </source>
</evidence>
<gene>
    <name evidence="11" type="primary">BMP</name>
</gene>